<dbReference type="PATRIC" id="fig|408015.6.peg.588"/>
<evidence type="ECO:0000313" key="1">
    <source>
        <dbReference type="EMBL" id="AKG41944.1"/>
    </source>
</evidence>
<protein>
    <recommendedName>
        <fullName evidence="3">Asp23/Gls24 family envelope stress response protein</fullName>
    </recommendedName>
</protein>
<dbReference type="HOGENOM" id="CLU_094973_1_0_11"/>
<sequence length="206" mass="21977">MALNDGPPEETEDELLPCGRSLMELWEDAESGSTTLAGHPGGCPHCARALEELHALEGVVSRSRAEQEAAPHRELSVTRVMDIVRMELRPGRTLPLGEPDEDAWIVEAAAAKVFRRTVDALTGVTAGSCRIAPLGAGGRGSVARGPVRVRLEVVADLSWTIPALAATVRDEVARAADERLGLRVHAVDVVVVDLQEADGERGRGAW</sequence>
<accession>A0A0F7FR77</accession>
<reference evidence="1" key="1">
    <citation type="submission" date="2019-08" db="EMBL/GenBank/DDBJ databases">
        <title>Complete genome sequence of a mangrove-derived Streptomyces xiamenensis.</title>
        <authorList>
            <person name="Xu J."/>
        </authorList>
    </citation>
    <scope>NUCLEOTIDE SEQUENCE</scope>
    <source>
        <strain evidence="1">318</strain>
    </source>
</reference>
<dbReference type="KEGG" id="sxi:SXIM_05600"/>
<dbReference type="Proteomes" id="UP000034034">
    <property type="component" value="Chromosome"/>
</dbReference>
<dbReference type="AlphaFoldDB" id="A0A0F7FR77"/>
<dbReference type="EMBL" id="CP009922">
    <property type="protein sequence ID" value="AKG41944.1"/>
    <property type="molecule type" value="Genomic_DNA"/>
</dbReference>
<evidence type="ECO:0008006" key="3">
    <source>
        <dbReference type="Google" id="ProtNLM"/>
    </source>
</evidence>
<keyword evidence="2" id="KW-1185">Reference proteome</keyword>
<evidence type="ECO:0000313" key="2">
    <source>
        <dbReference type="Proteomes" id="UP000034034"/>
    </source>
</evidence>
<organism evidence="1 2">
    <name type="scientific">Streptomyces xiamenensis</name>
    <dbReference type="NCBI Taxonomy" id="408015"/>
    <lineage>
        <taxon>Bacteria</taxon>
        <taxon>Bacillati</taxon>
        <taxon>Actinomycetota</taxon>
        <taxon>Actinomycetes</taxon>
        <taxon>Kitasatosporales</taxon>
        <taxon>Streptomycetaceae</taxon>
        <taxon>Streptomyces</taxon>
    </lineage>
</organism>
<proteinExistence type="predicted"/>
<dbReference type="STRING" id="408015.SXIM_05600"/>
<name>A0A0F7FR77_9ACTN</name>
<gene>
    <name evidence="1" type="ORF">SXIM_05600</name>
</gene>
<dbReference type="RefSeq" id="WP_043176925.1">
    <property type="nucleotide sequence ID" value="NZ_CP009922.3"/>
</dbReference>